<feature type="compositionally biased region" description="Low complexity" evidence="9">
    <location>
        <begin position="400"/>
        <end position="418"/>
    </location>
</feature>
<dbReference type="SUPFAM" id="SSF90123">
    <property type="entry name" value="ABC transporter transmembrane region"/>
    <property type="match status" value="2"/>
</dbReference>
<dbReference type="Gene3D" id="3.40.50.300">
    <property type="entry name" value="P-loop containing nucleotide triphosphate hydrolases"/>
    <property type="match status" value="2"/>
</dbReference>
<comment type="similarity">
    <text evidence="2">Belongs to the ABC transporter superfamily. ABCC family. Conjugate transporter (TC 3.A.1.208) subfamily.</text>
</comment>
<name>A0ABR4N1L2_9FUNG</name>
<dbReference type="Pfam" id="PF00664">
    <property type="entry name" value="ABC_membrane"/>
    <property type="match status" value="2"/>
</dbReference>
<evidence type="ECO:0000256" key="4">
    <source>
        <dbReference type="ARBA" id="ARBA00022692"/>
    </source>
</evidence>
<feature type="transmembrane region" description="Helical" evidence="10">
    <location>
        <begin position="733"/>
        <end position="756"/>
    </location>
</feature>
<dbReference type="InterPro" id="IPR003439">
    <property type="entry name" value="ABC_transporter-like_ATP-bd"/>
</dbReference>
<comment type="subcellular location">
    <subcellularLocation>
        <location evidence="1">Membrane</location>
        <topology evidence="1">Multi-pass membrane protein</topology>
    </subcellularLocation>
</comment>
<dbReference type="InterPro" id="IPR036640">
    <property type="entry name" value="ABC1_TM_sf"/>
</dbReference>
<dbReference type="CDD" id="cd18606">
    <property type="entry name" value="ABC_6TM_YOR1_D2_like"/>
    <property type="match status" value="1"/>
</dbReference>
<feature type="transmembrane region" description="Helical" evidence="10">
    <location>
        <begin position="196"/>
        <end position="222"/>
    </location>
</feature>
<keyword evidence="4 10" id="KW-0812">Transmembrane</keyword>
<evidence type="ECO:0000256" key="6">
    <source>
        <dbReference type="ARBA" id="ARBA00022840"/>
    </source>
</evidence>
<keyword evidence="8 10" id="KW-0472">Membrane</keyword>
<feature type="transmembrane region" description="Helical" evidence="10">
    <location>
        <begin position="106"/>
        <end position="125"/>
    </location>
</feature>
<evidence type="ECO:0000256" key="9">
    <source>
        <dbReference type="SAM" id="MobiDB-lite"/>
    </source>
</evidence>
<dbReference type="InterPro" id="IPR017871">
    <property type="entry name" value="ABC_transporter-like_CS"/>
</dbReference>
<keyword evidence="7 10" id="KW-1133">Transmembrane helix</keyword>
<comment type="caution">
    <text evidence="13">The sequence shown here is derived from an EMBL/GenBank/DDBJ whole genome shotgun (WGS) entry which is preliminary data.</text>
</comment>
<sequence length="1320" mass="142854">MADSKEADPKQAPTVLLPLGQATSTPSPSASPEFQSNIFTQWTYGWLNPLLRRGFRYPLQHDELWQLDPVFRSKQSTLSVGSSVILLYLITWIQDVQAGRETFGDWFGYVMAVSIFVAQVYVTLANNWSTELTTKTGFNARTSLTSALYQKSLRLSAAARQEYSVGKITNIIATDTNRVDISFQYLNMLWAAPYQIIIATALLIWTIGPSALVGFAIMVLYIPFQNAISRKLTQFRRGANVFADKRIKIIQEAMLGIRVIKIYGWEESFQNLMSVLRSDELKQIRGFLMARASVSSITQVVPAFAMLFSFVCYSLLGNSLNPAKTFASLSLFYTLRIPMLFLPIVITQVENGPTFLPASADPDEIAIEVTDASFGWETPPPPQPAEPAKRASKKLPPPDQQQQQQQASSPARPDSPASQAAAFSLDSLTLRIPRGKLVAVVGTVGSGKSSLLNALVGEMRRTAGSLTFRGTVGFCQQQAWIQNASVKDNILFGQPLDAAKYARVVRACALESDLAILPAGDATEIGERGINLSGGQKQRVSIARAVYFDPDIVLLDDPLSAVDSHVGRFLFDECICKALAGKTRVLVTHQLHFLPHADVIVVLDHGKIVAQGSFDELLQTSASFAALMREYGGLGSSDSDSGDGGDGGSGEDKSSVSGGATHDGQVKVDDSTGPVVDASKAVIVKASGDKADGAPAKAPKPSDTGDGGRKIISAEERNLGAVSTHYYASYIKLGGGALMFSSVLIVLAVAQISRVMTDQWLTYWSSSKYGLTRDQYIGAYVGLSLFQAASYIAYGTTIALFCATASMNVHGKALLGVFRSPISFFDSTPLGRITSRFSRDVDTIDTLIPESIRTLLFSTSFTISNLILISTVFPVFLALVVPAFITFYFLQQYYRATARELKRLDSITRSPLIANVSETLTGLATIRAYNAAARFRDKNDALMDANNRCYYLSLIVQRWIQLRLEAFNAIPVFMASIFAVLAKTSVGPGVVGLVVTYAIQVTAMFTWMIRQTTEIEINMNAAERLIHYIEELTPEAPDVLPPGAPGASLDASWPHAGMIEVRDAVLRYRADLPPVLHGVSFVVRPGEKVGIVGRTGAGKSTILTSILRLFELESGSIVIDGVDVATLGLRDVRRRIGVIPQEPVLFSGTVRSNLDPFGQYQDSELWDALQRADLKAAVAAAPGGLDSAVAENGDNWSTGQRQLLCLARAILKKARIIMLDEATASVDLATDDMIQRAIRSDFGSSTVLTIAHRLNTIADYDKILVLGAGRVLEFDSPRALLADTASHFSRMVAETGPSNAAAIRALANGEAAVGGHATDA</sequence>
<dbReference type="CDD" id="cd18597">
    <property type="entry name" value="ABC_6TM_YOR1_D1_like"/>
    <property type="match status" value="1"/>
</dbReference>
<dbReference type="InterPro" id="IPR027417">
    <property type="entry name" value="P-loop_NTPase"/>
</dbReference>
<dbReference type="SMART" id="SM00382">
    <property type="entry name" value="AAA"/>
    <property type="match status" value="2"/>
</dbReference>
<reference evidence="13 14" key="1">
    <citation type="submission" date="2023-09" db="EMBL/GenBank/DDBJ databases">
        <title>Pangenome analysis of Batrachochytrium dendrobatidis and related Chytrids.</title>
        <authorList>
            <person name="Yacoub M.N."/>
            <person name="Stajich J.E."/>
            <person name="James T.Y."/>
        </authorList>
    </citation>
    <scope>NUCLEOTIDE SEQUENCE [LARGE SCALE GENOMIC DNA]</scope>
    <source>
        <strain evidence="13 14">JEL0888</strain>
    </source>
</reference>
<accession>A0ABR4N1L2</accession>
<feature type="compositionally biased region" description="Low complexity" evidence="9">
    <location>
        <begin position="693"/>
        <end position="702"/>
    </location>
</feature>
<feature type="region of interest" description="Disordered" evidence="9">
    <location>
        <begin position="635"/>
        <end position="672"/>
    </location>
</feature>
<evidence type="ECO:0000259" key="11">
    <source>
        <dbReference type="PROSITE" id="PS50893"/>
    </source>
</evidence>
<feature type="transmembrane region" description="Helical" evidence="10">
    <location>
        <begin position="777"/>
        <end position="801"/>
    </location>
</feature>
<feature type="domain" description="ABC transporter" evidence="11">
    <location>
        <begin position="405"/>
        <end position="630"/>
    </location>
</feature>
<evidence type="ECO:0000256" key="3">
    <source>
        <dbReference type="ARBA" id="ARBA00022448"/>
    </source>
</evidence>
<protein>
    <submittedName>
        <fullName evidence="13">Uncharacterized protein</fullName>
    </submittedName>
</protein>
<gene>
    <name evidence="13" type="ORF">HK105_207129</name>
</gene>
<feature type="region of interest" description="Disordered" evidence="9">
    <location>
        <begin position="1"/>
        <end position="32"/>
    </location>
</feature>
<dbReference type="Gene3D" id="1.20.1560.10">
    <property type="entry name" value="ABC transporter type 1, transmembrane domain"/>
    <property type="match status" value="2"/>
</dbReference>
<feature type="compositionally biased region" description="Low complexity" evidence="9">
    <location>
        <begin position="22"/>
        <end position="32"/>
    </location>
</feature>
<keyword evidence="3" id="KW-0813">Transport</keyword>
<evidence type="ECO:0000256" key="8">
    <source>
        <dbReference type="ARBA" id="ARBA00023136"/>
    </source>
</evidence>
<dbReference type="InterPro" id="IPR011527">
    <property type="entry name" value="ABC1_TM_dom"/>
</dbReference>
<keyword evidence="5" id="KW-0547">Nucleotide-binding</keyword>
<keyword evidence="6" id="KW-0067">ATP-binding</keyword>
<evidence type="ECO:0000256" key="1">
    <source>
        <dbReference type="ARBA" id="ARBA00004141"/>
    </source>
</evidence>
<dbReference type="PROSITE" id="PS00211">
    <property type="entry name" value="ABC_TRANSPORTER_1"/>
    <property type="match status" value="1"/>
</dbReference>
<evidence type="ECO:0000256" key="7">
    <source>
        <dbReference type="ARBA" id="ARBA00022989"/>
    </source>
</evidence>
<feature type="region of interest" description="Disordered" evidence="9">
    <location>
        <begin position="687"/>
        <end position="709"/>
    </location>
</feature>
<feature type="domain" description="ABC transmembrane type-1" evidence="12">
    <location>
        <begin position="76"/>
        <end position="351"/>
    </location>
</feature>
<evidence type="ECO:0000313" key="14">
    <source>
        <dbReference type="Proteomes" id="UP001527925"/>
    </source>
</evidence>
<dbReference type="EMBL" id="JADGIZ020000047">
    <property type="protein sequence ID" value="KAL2913384.1"/>
    <property type="molecule type" value="Genomic_DNA"/>
</dbReference>
<feature type="domain" description="ABC transmembrane type-1" evidence="12">
    <location>
        <begin position="733"/>
        <end position="1016"/>
    </location>
</feature>
<evidence type="ECO:0000313" key="13">
    <source>
        <dbReference type="EMBL" id="KAL2913384.1"/>
    </source>
</evidence>
<evidence type="ECO:0000256" key="2">
    <source>
        <dbReference type="ARBA" id="ARBA00009726"/>
    </source>
</evidence>
<feature type="transmembrane region" description="Helical" evidence="10">
    <location>
        <begin position="76"/>
        <end position="94"/>
    </location>
</feature>
<feature type="domain" description="ABC transporter" evidence="11">
    <location>
        <begin position="1059"/>
        <end position="1293"/>
    </location>
</feature>
<organism evidence="13 14">
    <name type="scientific">Polyrhizophydium stewartii</name>
    <dbReference type="NCBI Taxonomy" id="2732419"/>
    <lineage>
        <taxon>Eukaryota</taxon>
        <taxon>Fungi</taxon>
        <taxon>Fungi incertae sedis</taxon>
        <taxon>Chytridiomycota</taxon>
        <taxon>Chytridiomycota incertae sedis</taxon>
        <taxon>Chytridiomycetes</taxon>
        <taxon>Rhizophydiales</taxon>
        <taxon>Rhizophydiales incertae sedis</taxon>
        <taxon>Polyrhizophydium</taxon>
    </lineage>
</organism>
<dbReference type="PROSITE" id="PS50893">
    <property type="entry name" value="ABC_TRANSPORTER_2"/>
    <property type="match status" value="2"/>
</dbReference>
<evidence type="ECO:0000256" key="5">
    <source>
        <dbReference type="ARBA" id="ARBA00022741"/>
    </source>
</evidence>
<dbReference type="CDD" id="cd03250">
    <property type="entry name" value="ABCC_MRP_domain1"/>
    <property type="match status" value="1"/>
</dbReference>
<feature type="transmembrane region" description="Helical" evidence="10">
    <location>
        <begin position="328"/>
        <end position="346"/>
    </location>
</feature>
<feature type="transmembrane region" description="Helical" evidence="10">
    <location>
        <begin position="866"/>
        <end position="890"/>
    </location>
</feature>
<dbReference type="PROSITE" id="PS50929">
    <property type="entry name" value="ABC_TM1F"/>
    <property type="match status" value="2"/>
</dbReference>
<dbReference type="InterPro" id="IPR003593">
    <property type="entry name" value="AAA+_ATPase"/>
</dbReference>
<dbReference type="InterPro" id="IPR050173">
    <property type="entry name" value="ABC_transporter_C-like"/>
</dbReference>
<dbReference type="CDD" id="cd03244">
    <property type="entry name" value="ABCC_MRP_domain2"/>
    <property type="match status" value="1"/>
</dbReference>
<evidence type="ECO:0000256" key="10">
    <source>
        <dbReference type="SAM" id="Phobius"/>
    </source>
</evidence>
<dbReference type="PANTHER" id="PTHR24223:SF456">
    <property type="entry name" value="MULTIDRUG RESISTANCE-ASSOCIATED PROTEIN LETHAL(2)03659"/>
    <property type="match status" value="1"/>
</dbReference>
<keyword evidence="14" id="KW-1185">Reference proteome</keyword>
<dbReference type="SUPFAM" id="SSF52540">
    <property type="entry name" value="P-loop containing nucleoside triphosphate hydrolases"/>
    <property type="match status" value="2"/>
</dbReference>
<proteinExistence type="inferred from homology"/>
<feature type="transmembrane region" description="Helical" evidence="10">
    <location>
        <begin position="297"/>
        <end position="316"/>
    </location>
</feature>
<evidence type="ECO:0000259" key="12">
    <source>
        <dbReference type="PROSITE" id="PS50929"/>
    </source>
</evidence>
<dbReference type="Pfam" id="PF00005">
    <property type="entry name" value="ABC_tran"/>
    <property type="match status" value="2"/>
</dbReference>
<dbReference type="PANTHER" id="PTHR24223">
    <property type="entry name" value="ATP-BINDING CASSETTE SUB-FAMILY C"/>
    <property type="match status" value="1"/>
</dbReference>
<dbReference type="Proteomes" id="UP001527925">
    <property type="component" value="Unassembled WGS sequence"/>
</dbReference>
<feature type="region of interest" description="Disordered" evidence="9">
    <location>
        <begin position="373"/>
        <end position="418"/>
    </location>
</feature>